<dbReference type="Proteomes" id="UP001159363">
    <property type="component" value="Chromosome 5"/>
</dbReference>
<feature type="compositionally biased region" description="Basic and acidic residues" evidence="1">
    <location>
        <begin position="665"/>
        <end position="675"/>
    </location>
</feature>
<keyword evidence="3" id="KW-1185">Reference proteome</keyword>
<feature type="compositionally biased region" description="Basic residues" evidence="1">
    <location>
        <begin position="529"/>
        <end position="540"/>
    </location>
</feature>
<proteinExistence type="predicted"/>
<feature type="region of interest" description="Disordered" evidence="1">
    <location>
        <begin position="520"/>
        <end position="540"/>
    </location>
</feature>
<feature type="region of interest" description="Disordered" evidence="1">
    <location>
        <begin position="665"/>
        <end position="700"/>
    </location>
</feature>
<feature type="compositionally biased region" description="Basic and acidic residues" evidence="1">
    <location>
        <begin position="683"/>
        <end position="698"/>
    </location>
</feature>
<evidence type="ECO:0000256" key="1">
    <source>
        <dbReference type="SAM" id="MobiDB-lite"/>
    </source>
</evidence>
<accession>A0ABQ9HBQ7</accession>
<feature type="compositionally biased region" description="Polar residues" evidence="1">
    <location>
        <begin position="252"/>
        <end position="272"/>
    </location>
</feature>
<protein>
    <submittedName>
        <fullName evidence="2">Uncharacterized protein</fullName>
    </submittedName>
</protein>
<dbReference type="EMBL" id="JARBHB010000006">
    <property type="protein sequence ID" value="KAJ8881694.1"/>
    <property type="molecule type" value="Genomic_DNA"/>
</dbReference>
<name>A0ABQ9HBQ7_9NEOP</name>
<evidence type="ECO:0000313" key="3">
    <source>
        <dbReference type="Proteomes" id="UP001159363"/>
    </source>
</evidence>
<sequence>MAFKSAKFTVDSLYLYLPSKWIRSEIGGSAVTHLLVDHKENVASTAKQAAICLSRSPLARNLFSCRHWHALTAVKKQKKSSVHLSHPLPSRTTGDAVWRFPNPHEVLWGRFPIPSSPPRLTQAVTVNGLHTFFFVDRISNFEWSGEFLVIADSAVLIERFQVAQWIERVQVGPEWPILRGIASCSMSTWLQEAQYTCSWHMCVCVRCLAVKIGRRGALFEEARTRSQIATSERCMDAALYRMLATPPPPPNQRQSVSTTRLEASGSPRVTTARQSTLLRRTWVRVPPQTGVSNSSRRGGCLPEAALDFRGTAVMRDPNMAANTDLPGANAGIKEIGDPSRRRWSYRDSRRNKMADERILVSGRQNKVVAKQEELMLSGGDAIKGGLQRSRLRSSAMAIVTSSKMAVGSLHPYSQSPVLASVFHTAGKPTTTHQQGTRKHIHSKFVDYIATYMCTHHCVRQLMCYATVGRVAAVTHRIDSGDEPDSNPGGLHGGVMALQEERRGEKILQDPQAVQFLKPVRPGSHAKSITGKRRKRWLPKSRRGRREVGSVVLPCLTLFRIPPPQTLIFPPPIKHARRARVTTNKKKFVSEMRDAAGRRETSETHLTLTEDGFCVFHAELPPAVAQPREIRPANLGILLRRGWLVHISDESRGENGAVDMEEHRNAMAEETGDPRENTPTSGIVRHDHLMPKSRSDCTRTRTRTGLVEDEHSRKYKDRDPICLCSVTLL</sequence>
<gene>
    <name evidence="2" type="ORF">PR048_018180</name>
</gene>
<reference evidence="2 3" key="1">
    <citation type="submission" date="2023-02" db="EMBL/GenBank/DDBJ databases">
        <title>LHISI_Scaffold_Assembly.</title>
        <authorList>
            <person name="Stuart O.P."/>
            <person name="Cleave R."/>
            <person name="Magrath M.J.L."/>
            <person name="Mikheyev A.S."/>
        </authorList>
    </citation>
    <scope>NUCLEOTIDE SEQUENCE [LARGE SCALE GENOMIC DNA]</scope>
    <source>
        <strain evidence="2">Daus_M_001</strain>
        <tissue evidence="2">Leg muscle</tissue>
    </source>
</reference>
<evidence type="ECO:0000313" key="2">
    <source>
        <dbReference type="EMBL" id="KAJ8881694.1"/>
    </source>
</evidence>
<organism evidence="2 3">
    <name type="scientific">Dryococelus australis</name>
    <dbReference type="NCBI Taxonomy" id="614101"/>
    <lineage>
        <taxon>Eukaryota</taxon>
        <taxon>Metazoa</taxon>
        <taxon>Ecdysozoa</taxon>
        <taxon>Arthropoda</taxon>
        <taxon>Hexapoda</taxon>
        <taxon>Insecta</taxon>
        <taxon>Pterygota</taxon>
        <taxon>Neoptera</taxon>
        <taxon>Polyneoptera</taxon>
        <taxon>Phasmatodea</taxon>
        <taxon>Verophasmatodea</taxon>
        <taxon>Anareolatae</taxon>
        <taxon>Phasmatidae</taxon>
        <taxon>Eurycanthinae</taxon>
        <taxon>Dryococelus</taxon>
    </lineage>
</organism>
<feature type="region of interest" description="Disordered" evidence="1">
    <location>
        <begin position="245"/>
        <end position="272"/>
    </location>
</feature>
<comment type="caution">
    <text evidence="2">The sequence shown here is derived from an EMBL/GenBank/DDBJ whole genome shotgun (WGS) entry which is preliminary data.</text>
</comment>